<feature type="chain" id="PRO_5021777314" evidence="1">
    <location>
        <begin position="26"/>
        <end position="248"/>
    </location>
</feature>
<proteinExistence type="predicted"/>
<sequence precursor="true">MLRTSPIALLLSLLALATVAPTAHAQIGGPTPPTPIPWPLGCPIPSVVANDSAGILEYTPCHPIVADANGQLVFIGFCMQVLIFLPPGGVGVLSWNQTDNSGQQVPPGVYSVNGLLYDVGATDCALMPLGAPFAGARRAVHLCAPAHPDAFYVLAASGSISTGIPLGCGRTFPLDLDTLLLQSIAPSAVFTDFIGQLDAFGTTSAPAMDVPAQPSLVGVSFHLAFMTLDPTAPCGVGAICDPVLTTIR</sequence>
<dbReference type="Proteomes" id="UP000319342">
    <property type="component" value="Chromosome"/>
</dbReference>
<organism evidence="2 3">
    <name type="scientific">Rohdeia mirabilis</name>
    <dbReference type="NCBI Taxonomy" id="2528008"/>
    <lineage>
        <taxon>Bacteria</taxon>
        <taxon>Pseudomonadati</taxon>
        <taxon>Planctomycetota</taxon>
        <taxon>Planctomycetia</taxon>
        <taxon>Planctomycetia incertae sedis</taxon>
        <taxon>Rohdeia</taxon>
    </lineage>
</organism>
<keyword evidence="1" id="KW-0732">Signal</keyword>
<protein>
    <submittedName>
        <fullName evidence="2">Uncharacterized protein</fullName>
    </submittedName>
</protein>
<dbReference type="AlphaFoldDB" id="A0A518CVY0"/>
<dbReference type="EMBL" id="CP036290">
    <property type="protein sequence ID" value="QDU83383.1"/>
    <property type="molecule type" value="Genomic_DNA"/>
</dbReference>
<evidence type="ECO:0000313" key="3">
    <source>
        <dbReference type="Proteomes" id="UP000319342"/>
    </source>
</evidence>
<feature type="signal peptide" evidence="1">
    <location>
        <begin position="1"/>
        <end position="25"/>
    </location>
</feature>
<reference evidence="2 3" key="1">
    <citation type="submission" date="2019-02" db="EMBL/GenBank/DDBJ databases">
        <title>Deep-cultivation of Planctomycetes and their phenomic and genomic characterization uncovers novel biology.</title>
        <authorList>
            <person name="Wiegand S."/>
            <person name="Jogler M."/>
            <person name="Boedeker C."/>
            <person name="Pinto D."/>
            <person name="Vollmers J."/>
            <person name="Rivas-Marin E."/>
            <person name="Kohn T."/>
            <person name="Peeters S.H."/>
            <person name="Heuer A."/>
            <person name="Rast P."/>
            <person name="Oberbeckmann S."/>
            <person name="Bunk B."/>
            <person name="Jeske O."/>
            <person name="Meyerdierks A."/>
            <person name="Storesund J.E."/>
            <person name="Kallscheuer N."/>
            <person name="Luecker S."/>
            <person name="Lage O.M."/>
            <person name="Pohl T."/>
            <person name="Merkel B.J."/>
            <person name="Hornburger P."/>
            <person name="Mueller R.-W."/>
            <person name="Bruemmer F."/>
            <person name="Labrenz M."/>
            <person name="Spormann A.M."/>
            <person name="Op den Camp H."/>
            <person name="Overmann J."/>
            <person name="Amann R."/>
            <person name="Jetten M.S.M."/>
            <person name="Mascher T."/>
            <person name="Medema M.H."/>
            <person name="Devos D.P."/>
            <person name="Kaster A.-K."/>
            <person name="Ovreas L."/>
            <person name="Rohde M."/>
            <person name="Galperin M.Y."/>
            <person name="Jogler C."/>
        </authorList>
    </citation>
    <scope>NUCLEOTIDE SEQUENCE [LARGE SCALE GENOMIC DNA]</scope>
    <source>
        <strain evidence="2 3">Pla163</strain>
    </source>
</reference>
<gene>
    <name evidence="2" type="ORF">Pla163_04820</name>
</gene>
<evidence type="ECO:0000256" key="1">
    <source>
        <dbReference type="SAM" id="SignalP"/>
    </source>
</evidence>
<evidence type="ECO:0000313" key="2">
    <source>
        <dbReference type="EMBL" id="QDU83383.1"/>
    </source>
</evidence>
<dbReference type="RefSeq" id="WP_145182969.1">
    <property type="nucleotide sequence ID" value="NZ_CP036290.1"/>
</dbReference>
<name>A0A518CVY0_9BACT</name>
<accession>A0A518CVY0</accession>
<keyword evidence="3" id="KW-1185">Reference proteome</keyword>